<dbReference type="EMBL" id="CP002101">
    <property type="protein sequence ID" value="AEH60812.1"/>
    <property type="molecule type" value="Genomic_DNA"/>
</dbReference>
<gene>
    <name evidence="2" type="ordered locus">Mzhil_0953</name>
</gene>
<sequence>MNYEGLFTNAFKKDLKAIKKKHPDNLNKIVDSIENKILNTPFSEDVKQLTCFNYYRFRVGKYRIIFDFEDDNKLLFLAVDIRSSIYEKLRERFNKC</sequence>
<dbReference type="Pfam" id="PF05016">
    <property type="entry name" value="ParE_toxin"/>
    <property type="match status" value="1"/>
</dbReference>
<keyword evidence="3" id="KW-1185">Reference proteome</keyword>
<dbReference type="STRING" id="679901.Mzhil_0953"/>
<dbReference type="Proteomes" id="UP000006622">
    <property type="component" value="Chromosome"/>
</dbReference>
<protein>
    <submittedName>
        <fullName evidence="2">Plasmid stabilization system</fullName>
    </submittedName>
</protein>
<dbReference type="PANTHER" id="PTHR38813:SF1">
    <property type="entry name" value="TOXIN RELE1-RELATED"/>
    <property type="match status" value="1"/>
</dbReference>
<organism evidence="2 3">
    <name type="scientific">Methanosalsum zhilinae (strain DSM 4017 / NBRC 107636 / OCM 62 / WeN5)</name>
    <name type="common">Methanohalophilus zhilinae</name>
    <dbReference type="NCBI Taxonomy" id="679901"/>
    <lineage>
        <taxon>Archaea</taxon>
        <taxon>Methanobacteriati</taxon>
        <taxon>Methanobacteriota</taxon>
        <taxon>Stenosarchaea group</taxon>
        <taxon>Methanomicrobia</taxon>
        <taxon>Methanosarcinales</taxon>
        <taxon>Methanosarcinaceae</taxon>
        <taxon>Methanosalsum</taxon>
    </lineage>
</organism>
<dbReference type="GeneID" id="10822575"/>
<dbReference type="RefSeq" id="WP_013898251.1">
    <property type="nucleotide sequence ID" value="NC_015676.1"/>
</dbReference>
<dbReference type="AlphaFoldDB" id="F7XLJ3"/>
<keyword evidence="1" id="KW-1277">Toxin-antitoxin system</keyword>
<dbReference type="Gene3D" id="3.30.2310.20">
    <property type="entry name" value="RelE-like"/>
    <property type="match status" value="1"/>
</dbReference>
<dbReference type="OrthoDB" id="97626at2157"/>
<dbReference type="PANTHER" id="PTHR38813">
    <property type="match status" value="1"/>
</dbReference>
<proteinExistence type="predicted"/>
<evidence type="ECO:0000313" key="2">
    <source>
        <dbReference type="EMBL" id="AEH60812.1"/>
    </source>
</evidence>
<evidence type="ECO:0000256" key="1">
    <source>
        <dbReference type="ARBA" id="ARBA00022649"/>
    </source>
</evidence>
<dbReference type="InterPro" id="IPR052747">
    <property type="entry name" value="TA_system_RelE_toxin"/>
</dbReference>
<dbReference type="InterPro" id="IPR035093">
    <property type="entry name" value="RelE/ParE_toxin_dom_sf"/>
</dbReference>
<dbReference type="HOGENOM" id="CLU_2353270_0_0_2"/>
<accession>F7XLJ3</accession>
<dbReference type="KEGG" id="mzh:Mzhil_0953"/>
<dbReference type="InterPro" id="IPR007712">
    <property type="entry name" value="RelE/ParE_toxin"/>
</dbReference>
<reference evidence="2" key="1">
    <citation type="submission" date="2010-07" db="EMBL/GenBank/DDBJ databases">
        <title>The complete genome of Methanosalsum zhilinae DSM 4017.</title>
        <authorList>
            <consortium name="US DOE Joint Genome Institute (JGI-PGF)"/>
            <person name="Lucas S."/>
            <person name="Copeland A."/>
            <person name="Lapidus A."/>
            <person name="Glavina del Rio T."/>
            <person name="Dalin E."/>
            <person name="Tice H."/>
            <person name="Bruce D."/>
            <person name="Goodwin L."/>
            <person name="Pitluck S."/>
            <person name="Kyrpides N."/>
            <person name="Mavromatis K."/>
            <person name="Ovchinnikova G."/>
            <person name="Daligault H."/>
            <person name="Detter J.C."/>
            <person name="Han C."/>
            <person name="Tapia R."/>
            <person name="Larimer F."/>
            <person name="Land M."/>
            <person name="Hauser L."/>
            <person name="Markowitz V."/>
            <person name="Cheng J.-F."/>
            <person name="Hugenholtz P."/>
            <person name="Woyke T."/>
            <person name="Wu D."/>
            <person name="Spring S."/>
            <person name="Schueler E."/>
            <person name="Brambilla E."/>
            <person name="Klenk H.-P."/>
            <person name="Eisen J.A."/>
        </authorList>
    </citation>
    <scope>NUCLEOTIDE SEQUENCE</scope>
    <source>
        <strain evidence="2">DSM 4017</strain>
    </source>
</reference>
<evidence type="ECO:0000313" key="3">
    <source>
        <dbReference type="Proteomes" id="UP000006622"/>
    </source>
</evidence>
<dbReference type="SUPFAM" id="SSF143011">
    <property type="entry name" value="RelE-like"/>
    <property type="match status" value="1"/>
</dbReference>
<name>F7XLJ3_METZD</name>